<evidence type="ECO:0000256" key="13">
    <source>
        <dbReference type="PIRSR" id="PIRSR000554-2"/>
    </source>
</evidence>
<evidence type="ECO:0000256" key="8">
    <source>
        <dbReference type="ARBA" id="ARBA00022771"/>
    </source>
</evidence>
<dbReference type="InterPro" id="IPR002219">
    <property type="entry name" value="PKC_DAG/PE"/>
</dbReference>
<dbReference type="GeneID" id="113499200"/>
<evidence type="ECO:0000256" key="7">
    <source>
        <dbReference type="ARBA" id="ARBA00022741"/>
    </source>
</evidence>
<evidence type="ECO:0000313" key="19">
    <source>
        <dbReference type="Proteomes" id="UP000322000"/>
    </source>
</evidence>
<keyword evidence="19" id="KW-1185">Reference proteome</keyword>
<evidence type="ECO:0000256" key="14">
    <source>
        <dbReference type="PROSITE-ProRule" id="PRU10141"/>
    </source>
</evidence>
<evidence type="ECO:0000256" key="15">
    <source>
        <dbReference type="SAM" id="MobiDB-lite"/>
    </source>
</evidence>
<dbReference type="SMART" id="SM00220">
    <property type="entry name" value="S_TKc"/>
    <property type="match status" value="1"/>
</dbReference>
<dbReference type="GO" id="GO:0004697">
    <property type="term" value="F:diacylglycerol-dependent serine/threonine kinase activity"/>
    <property type="evidence" value="ECO:0007669"/>
    <property type="project" value="UniProtKB-EC"/>
</dbReference>
<dbReference type="Proteomes" id="UP000322000">
    <property type="component" value="Chromosome 1"/>
</dbReference>
<proteinExistence type="inferred from homology"/>
<feature type="region of interest" description="Disordered" evidence="15">
    <location>
        <begin position="155"/>
        <end position="199"/>
    </location>
</feature>
<dbReference type="SMART" id="SM00109">
    <property type="entry name" value="C1"/>
    <property type="match status" value="1"/>
</dbReference>
<dbReference type="GO" id="GO:0007163">
    <property type="term" value="P:establishment or maintenance of cell polarity"/>
    <property type="evidence" value="ECO:0007669"/>
    <property type="project" value="InterPro"/>
</dbReference>
<dbReference type="GO" id="GO:0005524">
    <property type="term" value="F:ATP binding"/>
    <property type="evidence" value="ECO:0007669"/>
    <property type="project" value="UniProtKB-UniRule"/>
</dbReference>
<feature type="binding site" evidence="13">
    <location>
        <position position="237"/>
    </location>
    <ligand>
        <name>ATP</name>
        <dbReference type="ChEBI" id="CHEBI:30616"/>
    </ligand>
</feature>
<sequence>MRSPRLSWTQTVEGVRECAWQLFYCSMSVCERIAAAHALVEPYPNLDVVIAGPTYSAQLFPNVPAAPGMPCAGEDRSIYRRGARRWRKLYRVNGHIFQAKRFNRRAFCAFCQDRIWGLGRQGFKCIQCKLLVHKKCHKLVQKPCSNEHVDPIEVKDDANGESTLGRASSVRSRAEVEPPLPETPPAPAPAPRDDLEPGSQRQYSLDDFELIRVIGRGSYAKVLMVELKRTKRVYAMKVIKKALVTDDEDIDWVQTEKHVFETASNHPFLVGLHSCFQTPSRLFFVIEFVRGGDLMFHMQRQRRLPEEHARFYAAEISLALHFLHERGVIYRDLKLDNVLLDHEGHIKLTDYGMCKEGVRPGDTTSTFCGTPNYIAPEILRGEEYGFSVDWWALGVLTYEMLAGRSPFDIAQAADNPDQNTEDYLFQVILEKTIRIPRSLSVKAASVLKGFLNKSPGERLGCGENGFLDIVSHPFFKSIEWEMLEQKQVVPPFKPRLEGERDLANFPPEFTDEPVHLTPDNDTVIADIDQSEFEGFEYVNPLLMSLEDCV</sequence>
<dbReference type="InterPro" id="IPR046349">
    <property type="entry name" value="C1-like_sf"/>
</dbReference>
<dbReference type="PANTHER" id="PTHR24351">
    <property type="entry name" value="RIBOSOMAL PROTEIN S6 KINASE"/>
    <property type="match status" value="1"/>
</dbReference>
<evidence type="ECO:0000256" key="5">
    <source>
        <dbReference type="ARBA" id="ARBA00022679"/>
    </source>
</evidence>
<dbReference type="OrthoDB" id="63267at2759"/>
<dbReference type="PROSITE" id="PS00479">
    <property type="entry name" value="ZF_DAG_PE_1"/>
    <property type="match status" value="1"/>
</dbReference>
<keyword evidence="11 13" id="KW-0067">ATP-binding</keyword>
<dbReference type="SUPFAM" id="SSF56112">
    <property type="entry name" value="Protein kinase-like (PK-like)"/>
    <property type="match status" value="1"/>
</dbReference>
<dbReference type="CDD" id="cd05588">
    <property type="entry name" value="STKc_aPKC"/>
    <property type="match status" value="1"/>
</dbReference>
<comment type="similarity">
    <text evidence="1">Belongs to the protein kinase superfamily. AGC Ser/Thr protein kinase family. PKC subfamily.</text>
</comment>
<dbReference type="FunFam" id="1.10.510.10:FF:000048">
    <property type="entry name" value="Protein kinase C"/>
    <property type="match status" value="1"/>
</dbReference>
<dbReference type="Pfam" id="PF00433">
    <property type="entry name" value="Pkinase_C"/>
    <property type="match status" value="1"/>
</dbReference>
<keyword evidence="6" id="KW-0479">Metal-binding</keyword>
<evidence type="ECO:0000259" key="16">
    <source>
        <dbReference type="PROSITE" id="PS50011"/>
    </source>
</evidence>
<protein>
    <recommendedName>
        <fullName evidence="2">protein kinase C</fullName>
        <ecNumber evidence="2">2.7.11.13</ecNumber>
    </recommendedName>
</protein>
<dbReference type="Gene3D" id="1.10.510.10">
    <property type="entry name" value="Transferase(Phosphotransferase) domain 1"/>
    <property type="match status" value="1"/>
</dbReference>
<evidence type="ECO:0000313" key="20">
    <source>
        <dbReference type="RefSeq" id="XP_026735405.1"/>
    </source>
</evidence>
<dbReference type="GO" id="GO:0008270">
    <property type="term" value="F:zinc ion binding"/>
    <property type="evidence" value="ECO:0007669"/>
    <property type="project" value="UniProtKB-KW"/>
</dbReference>
<dbReference type="SMART" id="SM00133">
    <property type="entry name" value="S_TK_X"/>
    <property type="match status" value="1"/>
</dbReference>
<dbReference type="EC" id="2.7.11.13" evidence="2"/>
<dbReference type="InterPro" id="IPR017441">
    <property type="entry name" value="Protein_kinase_ATP_BS"/>
</dbReference>
<accession>A0A7E5W460</accession>
<dbReference type="Pfam" id="PF00069">
    <property type="entry name" value="Pkinase"/>
    <property type="match status" value="1"/>
</dbReference>
<dbReference type="PROSITE" id="PS00108">
    <property type="entry name" value="PROTEIN_KINASE_ST"/>
    <property type="match status" value="1"/>
</dbReference>
<dbReference type="PROSITE" id="PS50011">
    <property type="entry name" value="PROTEIN_KINASE_DOM"/>
    <property type="match status" value="1"/>
</dbReference>
<dbReference type="FunFam" id="3.30.60.20:FF:000012">
    <property type="entry name" value="Protein kinase C"/>
    <property type="match status" value="1"/>
</dbReference>
<keyword evidence="4" id="KW-0597">Phosphoprotein</keyword>
<gene>
    <name evidence="20" type="primary">LOC113499200</name>
</gene>
<dbReference type="Pfam" id="PF00130">
    <property type="entry name" value="C1_1"/>
    <property type="match status" value="1"/>
</dbReference>
<dbReference type="FunFam" id="3.30.200.20:FF:000070">
    <property type="entry name" value="Protein kinase C"/>
    <property type="match status" value="1"/>
</dbReference>
<evidence type="ECO:0000256" key="1">
    <source>
        <dbReference type="ARBA" id="ARBA00005490"/>
    </source>
</evidence>
<dbReference type="InterPro" id="IPR000961">
    <property type="entry name" value="AGC-kinase_C"/>
</dbReference>
<feature type="compositionally biased region" description="Pro residues" evidence="15">
    <location>
        <begin position="178"/>
        <end position="190"/>
    </location>
</feature>
<evidence type="ECO:0000256" key="10">
    <source>
        <dbReference type="ARBA" id="ARBA00022833"/>
    </source>
</evidence>
<organism evidence="19 20">
    <name type="scientific">Trichoplusia ni</name>
    <name type="common">Cabbage looper</name>
    <dbReference type="NCBI Taxonomy" id="7111"/>
    <lineage>
        <taxon>Eukaryota</taxon>
        <taxon>Metazoa</taxon>
        <taxon>Ecdysozoa</taxon>
        <taxon>Arthropoda</taxon>
        <taxon>Hexapoda</taxon>
        <taxon>Insecta</taxon>
        <taxon>Pterygota</taxon>
        <taxon>Neoptera</taxon>
        <taxon>Endopterygota</taxon>
        <taxon>Lepidoptera</taxon>
        <taxon>Glossata</taxon>
        <taxon>Ditrysia</taxon>
        <taxon>Noctuoidea</taxon>
        <taxon>Noctuidae</taxon>
        <taxon>Plusiinae</taxon>
        <taxon>Trichoplusia</taxon>
    </lineage>
</organism>
<dbReference type="InterPro" id="IPR017892">
    <property type="entry name" value="Pkinase_C"/>
</dbReference>
<keyword evidence="7 13" id="KW-0547">Nucleotide-binding</keyword>
<keyword evidence="8" id="KW-0863">Zinc-finger</keyword>
<feature type="domain" description="Phorbol-ester/DAG-type" evidence="17">
    <location>
        <begin position="94"/>
        <end position="144"/>
    </location>
</feature>
<keyword evidence="9 20" id="KW-0418">Kinase</keyword>
<evidence type="ECO:0000256" key="3">
    <source>
        <dbReference type="ARBA" id="ARBA00022527"/>
    </source>
</evidence>
<evidence type="ECO:0000256" key="2">
    <source>
        <dbReference type="ARBA" id="ARBA00012429"/>
    </source>
</evidence>
<dbReference type="Gene3D" id="3.30.60.20">
    <property type="match status" value="1"/>
</dbReference>
<dbReference type="PROSITE" id="PS50081">
    <property type="entry name" value="ZF_DAG_PE_2"/>
    <property type="match status" value="1"/>
</dbReference>
<dbReference type="InterPro" id="IPR020454">
    <property type="entry name" value="DAG/PE-bd"/>
</dbReference>
<keyword evidence="3" id="KW-0723">Serine/threonine-protein kinase</keyword>
<feature type="binding site" evidence="13">
    <location>
        <begin position="214"/>
        <end position="222"/>
    </location>
    <ligand>
        <name>ATP</name>
        <dbReference type="ChEBI" id="CHEBI:30616"/>
    </ligand>
</feature>
<dbReference type="InterPro" id="IPR034659">
    <property type="entry name" value="Atypical_PKC"/>
</dbReference>
<evidence type="ECO:0000256" key="11">
    <source>
        <dbReference type="ARBA" id="ARBA00022840"/>
    </source>
</evidence>
<dbReference type="AlphaFoldDB" id="A0A7E5W460"/>
<evidence type="ECO:0000256" key="4">
    <source>
        <dbReference type="ARBA" id="ARBA00022553"/>
    </source>
</evidence>
<reference evidence="20" key="1">
    <citation type="submission" date="2025-08" db="UniProtKB">
        <authorList>
            <consortium name="RefSeq"/>
        </authorList>
    </citation>
    <scope>IDENTIFICATION</scope>
</reference>
<dbReference type="InterPro" id="IPR000719">
    <property type="entry name" value="Prot_kinase_dom"/>
</dbReference>
<feature type="binding site" evidence="14">
    <location>
        <position position="241"/>
    </location>
    <ligand>
        <name>ATP</name>
        <dbReference type="ChEBI" id="CHEBI:30616"/>
    </ligand>
</feature>
<dbReference type="PRINTS" id="PR00008">
    <property type="entry name" value="DAGPEDOMAIN"/>
</dbReference>
<dbReference type="PROSITE" id="PS51285">
    <property type="entry name" value="AGC_KINASE_CTER"/>
    <property type="match status" value="1"/>
</dbReference>
<feature type="domain" description="Protein kinase" evidence="16">
    <location>
        <begin position="208"/>
        <end position="475"/>
    </location>
</feature>
<dbReference type="RefSeq" id="XP_026735405.1">
    <property type="nucleotide sequence ID" value="XM_026879604.1"/>
</dbReference>
<dbReference type="PIRSF" id="PIRSF000554">
    <property type="entry name" value="PKC_zeta"/>
    <property type="match status" value="1"/>
</dbReference>
<dbReference type="Gene3D" id="3.30.200.20">
    <property type="entry name" value="Phosphorylase Kinase, domain 1"/>
    <property type="match status" value="1"/>
</dbReference>
<feature type="domain" description="AGC-kinase C-terminal" evidence="18">
    <location>
        <begin position="476"/>
        <end position="547"/>
    </location>
</feature>
<keyword evidence="5" id="KW-0808">Transferase</keyword>
<dbReference type="CDD" id="cd20794">
    <property type="entry name" value="C1_aPKC"/>
    <property type="match status" value="1"/>
</dbReference>
<name>A0A7E5W460_TRINI</name>
<evidence type="ECO:0000259" key="17">
    <source>
        <dbReference type="PROSITE" id="PS50081"/>
    </source>
</evidence>
<evidence type="ECO:0000259" key="18">
    <source>
        <dbReference type="PROSITE" id="PS51285"/>
    </source>
</evidence>
<dbReference type="InterPro" id="IPR011009">
    <property type="entry name" value="Kinase-like_dom_sf"/>
</dbReference>
<evidence type="ECO:0000256" key="12">
    <source>
        <dbReference type="PIRSR" id="PIRSR000554-1"/>
    </source>
</evidence>
<dbReference type="CTD" id="47594"/>
<evidence type="ECO:0000256" key="9">
    <source>
        <dbReference type="ARBA" id="ARBA00022777"/>
    </source>
</evidence>
<dbReference type="InterPro" id="IPR008271">
    <property type="entry name" value="Ser/Thr_kinase_AS"/>
</dbReference>
<dbReference type="InterPro" id="IPR012233">
    <property type="entry name" value="PKC"/>
</dbReference>
<keyword evidence="10" id="KW-0862">Zinc</keyword>
<dbReference type="SUPFAM" id="SSF57889">
    <property type="entry name" value="Cysteine-rich domain"/>
    <property type="match status" value="1"/>
</dbReference>
<feature type="compositionally biased region" description="Polar residues" evidence="15">
    <location>
        <begin position="160"/>
        <end position="171"/>
    </location>
</feature>
<dbReference type="PROSITE" id="PS00107">
    <property type="entry name" value="PROTEIN_KINASE_ATP"/>
    <property type="match status" value="1"/>
</dbReference>
<evidence type="ECO:0000256" key="6">
    <source>
        <dbReference type="ARBA" id="ARBA00022723"/>
    </source>
</evidence>
<feature type="active site" description="Proton acceptor" evidence="12">
    <location>
        <position position="332"/>
    </location>
</feature>